<organism evidence="3 4">
    <name type="scientific">Blattamonas nauphoetae</name>
    <dbReference type="NCBI Taxonomy" id="2049346"/>
    <lineage>
        <taxon>Eukaryota</taxon>
        <taxon>Metamonada</taxon>
        <taxon>Preaxostyla</taxon>
        <taxon>Oxymonadida</taxon>
        <taxon>Blattamonas</taxon>
    </lineage>
</organism>
<protein>
    <recommendedName>
        <fullName evidence="2">OTU domain-containing protein</fullName>
    </recommendedName>
</protein>
<dbReference type="Proteomes" id="UP001281761">
    <property type="component" value="Unassembled WGS sequence"/>
</dbReference>
<sequence length="1582" mass="179931">MVDARNSKSGYKQRMNPSIYHIVTGTPGIGKSAIRMPLITLTMSLGVNEVKTARHGEPSFIFRNRNKITNTTAPIPCDYDENSFQWNKLDPIGKAFITINRGNEPPVLIERDTFCYTYDVFMSLPSTDNEKIYHPEKVFSSEIPLGALTVPSFHHFPHFFKLFVNQNNQIENRLRGTTWHIVDDFIVHSSHIPLCEHVVLLTSPAKERWENIATGKQLNAPIFLYNVPTLLFPEMIHMFNAIPCPYRFSTAPKSLMMQSQASIQKQGMIPRSMFDTIVKDPENDKPESSEIKEYSRDDYFGRGTSHRYIHSSSPQFDPMNWFTQHATQDSYKIVQERTTRKINKPATLNLVKRESKDIGQIKYSIKHEEIYLSDVEKGLTLTALRPINQTTIPKTPIKLPKTKYSLNQKMSTPTGIQTITIPHPRYLSSFEAHAYDSHFNFLFQHCLHKEALPLNIQFEIDEPWDKDNDFVIDEKKSKLLNQMQVITSHLVPDDPRNAGFDSILLMFRCKKVPFELHSLAVVFLQGTAAGKHGISPGGVHLMKRWCYDLARNFHLRRVQIFPHFIVAKDAVRFPEFTLYDTDNLRNFIPEQNIWIAKFEAHGKVEAGDPRIPPMTASATPILARYLKEEVNKDPRAVRCAYCGTLVTKNFPDHYCDGLQMRSPTIEPDKGLIGTLDRSNKLDVQPADEPVYTEFLEEDIFVDFVKDPSDIQRENVSSGSTPPPKSSSHQKEYVEVTCTSVIPDPPDVYRTPFCPPPPGTGRTETIQNQHHSEDIKNEPNDVRRDTSPQLLLERLNDPSNIKEAHCIWADGHQLSYEQGRNWQFKPVKLAEQPYKSLQFDFPSIDITDITHNAQYMLPSVTIQRFSPLDVSSNTVTDSLGSKRDKCEYFWQWLNRKNPPTGMVAALQADEAELTKRIQNCGNETEKSHLTCLLAKGLLLRSRLSIQSGDLKTAEWFLEQSKQHMVLNDTTEVDCELKLARSNRQTTSSHGFAEMERAAANARVCFGINWEQWIQEGHNLPILLNPSFYRLRCHLSQVQDHVNRLMWYLDILKGARNTGERQTTETRRTIASNAIIQALKEGLRLQLRIAWKIGSEFDVKSFKQDLNSLDGTEGDMAVQSLTTPFKSQEMQIEELSIADMTSAIGNVLNTTLNHCNTWDALDRHQHTLSSISIHKGVQHDIRTSAQILLQRITTIRDLCRHKLKETGDHSTINAVKQTKNKLNQLLQKPSNLGAIEGNIEDRSDQMGIDELKGETGFPEETATTFDEKDFGKQKHLIEDNIKETVNTPSDVTRTRPSIDPSLIPFLSFLFGPPNSWESADVQSDRSRDTDQVLFFRDILGSGNVENVLGDGNCWLRALLDQLTPDDLVDSGIIERGQTRHIELVNAILLPDQKHYRELKAELLSSVRNRLVEDMLADIKHLRKFIVKSEFPTEEDYIKNLKNDRQWGGDLEFPYLARIFQKQIAILRPYFAPSTLYGDGPIITIAFCDDCHYISLRNVPEDLIMPPTPVNKEENKEGTAAPSEEMNKEGAAPSKETNKEGAAPSKETNKEGAAPSKETNKEGAAPSKKATTKGSKKKKRKPGNS</sequence>
<reference evidence="3 4" key="1">
    <citation type="journal article" date="2022" name="bioRxiv">
        <title>Genomics of Preaxostyla Flagellates Illuminates Evolutionary Transitions and the Path Towards Mitochondrial Loss.</title>
        <authorList>
            <person name="Novak L.V.F."/>
            <person name="Treitli S.C."/>
            <person name="Pyrih J."/>
            <person name="Halakuc P."/>
            <person name="Pipaliya S.V."/>
            <person name="Vacek V."/>
            <person name="Brzon O."/>
            <person name="Soukal P."/>
            <person name="Eme L."/>
            <person name="Dacks J.B."/>
            <person name="Karnkowska A."/>
            <person name="Elias M."/>
            <person name="Hampl V."/>
        </authorList>
    </citation>
    <scope>NUCLEOTIDE SEQUENCE [LARGE SCALE GENOMIC DNA]</scope>
    <source>
        <strain evidence="3">NAU3</strain>
        <tissue evidence="3">Gut</tissue>
    </source>
</reference>
<evidence type="ECO:0000259" key="2">
    <source>
        <dbReference type="PROSITE" id="PS50802"/>
    </source>
</evidence>
<proteinExistence type="predicted"/>
<feature type="region of interest" description="Disordered" evidence="1">
    <location>
        <begin position="753"/>
        <end position="783"/>
    </location>
</feature>
<dbReference type="CDD" id="cd22744">
    <property type="entry name" value="OTU"/>
    <property type="match status" value="1"/>
</dbReference>
<name>A0ABQ9X1C3_9EUKA</name>
<feature type="compositionally biased region" description="Basic and acidic residues" evidence="1">
    <location>
        <begin position="769"/>
        <end position="783"/>
    </location>
</feature>
<dbReference type="Pfam" id="PF02338">
    <property type="entry name" value="OTU"/>
    <property type="match status" value="1"/>
</dbReference>
<keyword evidence="4" id="KW-1185">Reference proteome</keyword>
<evidence type="ECO:0000256" key="1">
    <source>
        <dbReference type="SAM" id="MobiDB-lite"/>
    </source>
</evidence>
<accession>A0ABQ9X1C3</accession>
<dbReference type="PROSITE" id="PS50802">
    <property type="entry name" value="OTU"/>
    <property type="match status" value="1"/>
</dbReference>
<dbReference type="EMBL" id="JARBJD010000254">
    <property type="protein sequence ID" value="KAK2945584.1"/>
    <property type="molecule type" value="Genomic_DNA"/>
</dbReference>
<dbReference type="Gene3D" id="3.90.70.80">
    <property type="match status" value="1"/>
</dbReference>
<gene>
    <name evidence="3" type="ORF">BLNAU_19490</name>
</gene>
<dbReference type="InterPro" id="IPR003323">
    <property type="entry name" value="OTU_dom"/>
</dbReference>
<evidence type="ECO:0000313" key="3">
    <source>
        <dbReference type="EMBL" id="KAK2945584.1"/>
    </source>
</evidence>
<dbReference type="SUPFAM" id="SSF54001">
    <property type="entry name" value="Cysteine proteinases"/>
    <property type="match status" value="1"/>
</dbReference>
<comment type="caution">
    <text evidence="3">The sequence shown here is derived from an EMBL/GenBank/DDBJ whole genome shotgun (WGS) entry which is preliminary data.</text>
</comment>
<feature type="region of interest" description="Disordered" evidence="1">
    <location>
        <begin position="1499"/>
        <end position="1582"/>
    </location>
</feature>
<dbReference type="InterPro" id="IPR038765">
    <property type="entry name" value="Papain-like_cys_pep_sf"/>
</dbReference>
<feature type="region of interest" description="Disordered" evidence="1">
    <location>
        <begin position="711"/>
        <end position="732"/>
    </location>
</feature>
<feature type="domain" description="OTU" evidence="2">
    <location>
        <begin position="1340"/>
        <end position="1496"/>
    </location>
</feature>
<evidence type="ECO:0000313" key="4">
    <source>
        <dbReference type="Proteomes" id="UP001281761"/>
    </source>
</evidence>
<feature type="compositionally biased region" description="Basic residues" evidence="1">
    <location>
        <begin position="1567"/>
        <end position="1582"/>
    </location>
</feature>